<evidence type="ECO:0000313" key="2">
    <source>
        <dbReference type="EMBL" id="AFP08620.1"/>
    </source>
</evidence>
<sequence>MSFPNQSRSVGQKSLQCSPVGRSSRARVAQRIFTVTPLFLPKVSQATVPLSVSQCGPHINPLHPPGVKRRTVSLETLSAHHHNQQRVTVMQQKEYNRYHQGWQRPFYGSVAEKEEYRYEIRQLLKWQMSQRWEGQRHALIDRIREGEAASEAQRQELLRDREKQVIRARFLQAFRDENKRLMEIQWKEKKLAKSLDSLRERELLQYNPINWSCTLK</sequence>
<dbReference type="EMBL" id="JW876103">
    <property type="protein sequence ID" value="AFP08620.1"/>
    <property type="molecule type" value="mRNA"/>
</dbReference>
<reference evidence="4" key="2">
    <citation type="journal article" date="2007" name="PLoS Biol.">
        <title>Survey sequencing and comparative analysis of the elephant shark (Callorhinchus milii) genome.</title>
        <authorList>
            <person name="Venkatesh B."/>
            <person name="Kirkness E.F."/>
            <person name="Loh Y.H."/>
            <person name="Halpern A.L."/>
            <person name="Lee A.P."/>
            <person name="Johnson J."/>
            <person name="Dandona N."/>
            <person name="Viswanathan L.D."/>
            <person name="Tay A."/>
            <person name="Venter J.C."/>
            <person name="Strausberg R.L."/>
            <person name="Brenner S."/>
        </authorList>
    </citation>
    <scope>NUCLEOTIDE SEQUENCE [LARGE SCALE GENOMIC DNA]</scope>
</reference>
<dbReference type="Proteomes" id="UP000314986">
    <property type="component" value="Unassembled WGS sequence"/>
</dbReference>
<protein>
    <submittedName>
        <fullName evidence="3">Uncharacterized LOC103176613</fullName>
    </submittedName>
</protein>
<keyword evidence="4" id="KW-1185">Reference proteome</keyword>
<reference evidence="2 4" key="3">
    <citation type="journal article" date="2014" name="Nature">
        <title>Elephant shark genome provides unique insights into gnathostome evolution.</title>
        <authorList>
            <consortium name="International Elephant Shark Genome Sequencing Consortium"/>
            <person name="Venkatesh B."/>
            <person name="Lee A.P."/>
            <person name="Ravi V."/>
            <person name="Maurya A.K."/>
            <person name="Lian M.M."/>
            <person name="Swann J.B."/>
            <person name="Ohta Y."/>
            <person name="Flajnik M.F."/>
            <person name="Sutoh Y."/>
            <person name="Kasahara M."/>
            <person name="Hoon S."/>
            <person name="Gangu V."/>
            <person name="Roy S.W."/>
            <person name="Irimia M."/>
            <person name="Korzh V."/>
            <person name="Kondrychyn I."/>
            <person name="Lim Z.W."/>
            <person name="Tay B.H."/>
            <person name="Tohari S."/>
            <person name="Kong K.W."/>
            <person name="Ho S."/>
            <person name="Lorente-Galdos B."/>
            <person name="Quilez J."/>
            <person name="Marques-Bonet T."/>
            <person name="Raney B.J."/>
            <person name="Ingham P.W."/>
            <person name="Tay A."/>
            <person name="Hillier L.W."/>
            <person name="Minx P."/>
            <person name="Boehm T."/>
            <person name="Wilson R.K."/>
            <person name="Brenner S."/>
            <person name="Warren W.C."/>
        </authorList>
    </citation>
    <scope>NUCLEOTIDE SEQUENCE</scope>
    <source>
        <tissue evidence="2">Kidney</tissue>
    </source>
</reference>
<dbReference type="GeneTree" id="ENSGT00660000097455"/>
<dbReference type="RefSeq" id="XP_007888453.1">
    <property type="nucleotide sequence ID" value="XM_007890262.2"/>
</dbReference>
<dbReference type="AlphaFoldDB" id="V9LAE4"/>
<organism evidence="2">
    <name type="scientific">Callorhinchus milii</name>
    <name type="common">Ghost shark</name>
    <dbReference type="NCBI Taxonomy" id="7868"/>
    <lineage>
        <taxon>Eukaryota</taxon>
        <taxon>Metazoa</taxon>
        <taxon>Chordata</taxon>
        <taxon>Craniata</taxon>
        <taxon>Vertebrata</taxon>
        <taxon>Chondrichthyes</taxon>
        <taxon>Holocephali</taxon>
        <taxon>Chimaeriformes</taxon>
        <taxon>Callorhinchidae</taxon>
        <taxon>Callorhinchus</taxon>
    </lineage>
</organism>
<name>V9LAE4_CALMI</name>
<reference evidence="4" key="1">
    <citation type="journal article" date="2006" name="Science">
        <title>Ancient noncoding elements conserved in the human genome.</title>
        <authorList>
            <person name="Venkatesh B."/>
            <person name="Kirkness E.F."/>
            <person name="Loh Y.H."/>
            <person name="Halpern A.L."/>
            <person name="Lee A.P."/>
            <person name="Johnson J."/>
            <person name="Dandona N."/>
            <person name="Viswanathan L.D."/>
            <person name="Tay A."/>
            <person name="Venter J.C."/>
            <person name="Strausberg R.L."/>
            <person name="Brenner S."/>
        </authorList>
    </citation>
    <scope>NUCLEOTIDE SEQUENCE [LARGE SCALE GENOMIC DNA]</scope>
</reference>
<dbReference type="RefSeq" id="XP_042195600.1">
    <property type="nucleotide sequence ID" value="XM_042339666.1"/>
</dbReference>
<feature type="compositionally biased region" description="Polar residues" evidence="1">
    <location>
        <begin position="1"/>
        <end position="17"/>
    </location>
</feature>
<accession>V9LAE4</accession>
<dbReference type="OrthoDB" id="9992297at2759"/>
<dbReference type="OMA" id="PDVHQHN"/>
<proteinExistence type="evidence at transcript level"/>
<evidence type="ECO:0000313" key="4">
    <source>
        <dbReference type="Proteomes" id="UP000314986"/>
    </source>
</evidence>
<evidence type="ECO:0000313" key="3">
    <source>
        <dbReference type="Ensembl" id="ENSCMIP00000042782.1"/>
    </source>
</evidence>
<evidence type="ECO:0000256" key="1">
    <source>
        <dbReference type="SAM" id="MobiDB-lite"/>
    </source>
</evidence>
<reference evidence="3" key="4">
    <citation type="submission" date="2025-05" db="UniProtKB">
        <authorList>
            <consortium name="Ensembl"/>
        </authorList>
    </citation>
    <scope>IDENTIFICATION</scope>
</reference>
<dbReference type="KEGG" id="cmk:103176613"/>
<dbReference type="Ensembl" id="ENSCMIT00000043402.1">
    <property type="protein sequence ID" value="ENSCMIP00000042782.1"/>
    <property type="gene ID" value="ENSCMIG00000017786.1"/>
</dbReference>
<feature type="region of interest" description="Disordered" evidence="1">
    <location>
        <begin position="1"/>
        <end position="21"/>
    </location>
</feature>
<dbReference type="GeneID" id="103176613"/>
<gene>
    <name evidence="3" type="primary">LOC103176613</name>
</gene>